<evidence type="ECO:0000256" key="6">
    <source>
        <dbReference type="ARBA" id="ARBA00022833"/>
    </source>
</evidence>
<keyword evidence="2" id="KW-0645">Protease</keyword>
<dbReference type="GO" id="GO:0006508">
    <property type="term" value="P:proteolysis"/>
    <property type="evidence" value="ECO:0007669"/>
    <property type="project" value="UniProtKB-KW"/>
</dbReference>
<keyword evidence="7" id="KW-0482">Metalloprotease</keyword>
<dbReference type="CDD" id="cd08073">
    <property type="entry name" value="MPN_NLPC_P60"/>
    <property type="match status" value="1"/>
</dbReference>
<sequence length="252" mass="29007">MWQEAFKQNFIEHAKSQYPNECCGLLIDDGKKPFYMPCRNTAEKPDFDFSIHPADLATCESLGEIIGICHSHPDSTSRPSLTDQAKAYSLSTEYPKADWYIFSWPEGDLHKFIPQTESPPLIGRQFVHGVWDCYTMVRDYYKQELGIEIPDYQRADCWWEGDQELYLDNFESAGFTQVCGSAPEDLKNFDFKIGDVVLMQIRSKRVNHAAVYVGDGYMIHHLYGRLSTKEVLGGYWLRSTRAVVRHGKIIRG</sequence>
<dbReference type="GO" id="GO:0008234">
    <property type="term" value="F:cysteine-type peptidase activity"/>
    <property type="evidence" value="ECO:0007669"/>
    <property type="project" value="UniProtKB-KW"/>
</dbReference>
<dbReference type="Proteomes" id="UP000786185">
    <property type="component" value="Unassembled WGS sequence"/>
</dbReference>
<evidence type="ECO:0000313" key="9">
    <source>
        <dbReference type="EMBL" id="MBF4433191.1"/>
    </source>
</evidence>
<dbReference type="PANTHER" id="PTHR34858">
    <property type="entry name" value="CYSO-CYSTEINE PEPTIDASE"/>
    <property type="match status" value="1"/>
</dbReference>
<dbReference type="InterPro" id="IPR000064">
    <property type="entry name" value="NLP_P60_dom"/>
</dbReference>
<dbReference type="InterPro" id="IPR028090">
    <property type="entry name" value="JAB_dom_prok"/>
</dbReference>
<dbReference type="InterPro" id="IPR051929">
    <property type="entry name" value="VirAsm_ModProt"/>
</dbReference>
<feature type="domain" description="NlpC/P60" evidence="8">
    <location>
        <begin position="102"/>
        <end position="247"/>
    </location>
</feature>
<comment type="similarity">
    <text evidence="1">Belongs to the peptidase C40 family.</text>
</comment>
<dbReference type="PROSITE" id="PS51935">
    <property type="entry name" value="NLPC_P60"/>
    <property type="match status" value="1"/>
</dbReference>
<proteinExistence type="inferred from homology"/>
<comment type="caution">
    <text evidence="9">The sequence shown here is derived from an EMBL/GenBank/DDBJ whole genome shotgun (WGS) entry which is preliminary data.</text>
</comment>
<dbReference type="Pfam" id="PF14464">
    <property type="entry name" value="Prok-JAB"/>
    <property type="match status" value="1"/>
</dbReference>
<evidence type="ECO:0000256" key="4">
    <source>
        <dbReference type="ARBA" id="ARBA00022801"/>
    </source>
</evidence>
<evidence type="ECO:0000256" key="1">
    <source>
        <dbReference type="ARBA" id="ARBA00007074"/>
    </source>
</evidence>
<gene>
    <name evidence="9" type="ORF">ERJ77_01510</name>
</gene>
<dbReference type="GO" id="GO:0008270">
    <property type="term" value="F:zinc ion binding"/>
    <property type="evidence" value="ECO:0007669"/>
    <property type="project" value="TreeGrafter"/>
</dbReference>
<evidence type="ECO:0000259" key="8">
    <source>
        <dbReference type="PROSITE" id="PS51935"/>
    </source>
</evidence>
<evidence type="ECO:0000256" key="5">
    <source>
        <dbReference type="ARBA" id="ARBA00022807"/>
    </source>
</evidence>
<dbReference type="EMBL" id="SCLC01000001">
    <property type="protein sequence ID" value="MBF4433191.1"/>
    <property type="molecule type" value="Genomic_DNA"/>
</dbReference>
<evidence type="ECO:0000256" key="7">
    <source>
        <dbReference type="ARBA" id="ARBA00023049"/>
    </source>
</evidence>
<dbReference type="GO" id="GO:0008235">
    <property type="term" value="F:metalloexopeptidase activity"/>
    <property type="evidence" value="ECO:0007669"/>
    <property type="project" value="TreeGrafter"/>
</dbReference>
<dbReference type="SUPFAM" id="SSF102712">
    <property type="entry name" value="JAB1/MPN domain"/>
    <property type="match status" value="1"/>
</dbReference>
<keyword evidence="3" id="KW-0479">Metal-binding</keyword>
<keyword evidence="5" id="KW-0788">Thiol protease</keyword>
<dbReference type="PANTHER" id="PTHR34858:SF1">
    <property type="entry name" value="CYSO-CYSTEINE PEPTIDASE"/>
    <property type="match status" value="1"/>
</dbReference>
<evidence type="ECO:0000256" key="3">
    <source>
        <dbReference type="ARBA" id="ARBA00022723"/>
    </source>
</evidence>
<dbReference type="Pfam" id="PF00877">
    <property type="entry name" value="NLPC_P60"/>
    <property type="match status" value="1"/>
</dbReference>
<dbReference type="SUPFAM" id="SSF54001">
    <property type="entry name" value="Cysteine proteinases"/>
    <property type="match status" value="1"/>
</dbReference>
<accession>A0AAW4B8B6</accession>
<evidence type="ECO:0000256" key="2">
    <source>
        <dbReference type="ARBA" id="ARBA00022670"/>
    </source>
</evidence>
<dbReference type="AlphaFoldDB" id="A0AAW4B8B6"/>
<keyword evidence="6" id="KW-0862">Zinc</keyword>
<dbReference type="Gene3D" id="3.90.1720.10">
    <property type="entry name" value="endopeptidase domain like (from Nostoc punctiforme)"/>
    <property type="match status" value="1"/>
</dbReference>
<evidence type="ECO:0000313" key="10">
    <source>
        <dbReference type="Proteomes" id="UP000786185"/>
    </source>
</evidence>
<dbReference type="InterPro" id="IPR038765">
    <property type="entry name" value="Papain-like_cys_pep_sf"/>
</dbReference>
<dbReference type="Gene3D" id="3.40.140.10">
    <property type="entry name" value="Cytidine Deaminase, domain 2"/>
    <property type="match status" value="1"/>
</dbReference>
<protein>
    <submittedName>
        <fullName evidence="9">Peptidase P60</fullName>
    </submittedName>
</protein>
<keyword evidence="4" id="KW-0378">Hydrolase</keyword>
<name>A0AAW4B8B6_VIBAN</name>
<reference evidence="9" key="1">
    <citation type="journal article" date="2021" name="PeerJ">
        <title>Analysis of 44 Vibrio anguillarum genomes reveals high genetic diversity.</title>
        <authorList>
            <person name="Hansen M.J."/>
            <person name="Dalsgaard I."/>
        </authorList>
    </citation>
    <scope>NUCLEOTIDE SEQUENCE</scope>
    <source>
        <strain evidence="9">850617-1/1</strain>
    </source>
</reference>
<organism evidence="9 10">
    <name type="scientific">Vibrio anguillarum</name>
    <name type="common">Listonella anguillarum</name>
    <dbReference type="NCBI Taxonomy" id="55601"/>
    <lineage>
        <taxon>Bacteria</taxon>
        <taxon>Pseudomonadati</taxon>
        <taxon>Pseudomonadota</taxon>
        <taxon>Gammaproteobacteria</taxon>
        <taxon>Vibrionales</taxon>
        <taxon>Vibrionaceae</taxon>
        <taxon>Vibrio</taxon>
    </lineage>
</organism>